<organism evidence="1 2">
    <name type="scientific">Parathielavia appendiculata</name>
    <dbReference type="NCBI Taxonomy" id="2587402"/>
    <lineage>
        <taxon>Eukaryota</taxon>
        <taxon>Fungi</taxon>
        <taxon>Dikarya</taxon>
        <taxon>Ascomycota</taxon>
        <taxon>Pezizomycotina</taxon>
        <taxon>Sordariomycetes</taxon>
        <taxon>Sordariomycetidae</taxon>
        <taxon>Sordariales</taxon>
        <taxon>Chaetomiaceae</taxon>
        <taxon>Parathielavia</taxon>
    </lineage>
</organism>
<sequence length="136" mass="15165">MTREHIWNGTQVRRKDRYGIRSPDKNSIRKDARVSRAGAGACSKHWTGCCENRSVLKARRGVSPLLDEMDRRYACAAAGLLMVLAPKALVVVERRAGCHTHVRCGYREVSPRMGESAAPDRFLCSKHPLLPTVPNP</sequence>
<comment type="caution">
    <text evidence="1">The sequence shown here is derived from an EMBL/GenBank/DDBJ whole genome shotgun (WGS) entry which is preliminary data.</text>
</comment>
<accession>A0AAN6Z739</accession>
<dbReference type="AlphaFoldDB" id="A0AAN6Z739"/>
<evidence type="ECO:0000313" key="1">
    <source>
        <dbReference type="EMBL" id="KAK4128180.1"/>
    </source>
</evidence>
<gene>
    <name evidence="1" type="ORF">N657DRAFT_6518</name>
</gene>
<reference evidence="1" key="2">
    <citation type="submission" date="2023-05" db="EMBL/GenBank/DDBJ databases">
        <authorList>
            <consortium name="Lawrence Berkeley National Laboratory"/>
            <person name="Steindorff A."/>
            <person name="Hensen N."/>
            <person name="Bonometti L."/>
            <person name="Westerberg I."/>
            <person name="Brannstrom I.O."/>
            <person name="Guillou S."/>
            <person name="Cros-Aarteil S."/>
            <person name="Calhoun S."/>
            <person name="Haridas S."/>
            <person name="Kuo A."/>
            <person name="Mondo S."/>
            <person name="Pangilinan J."/>
            <person name="Riley R."/>
            <person name="Labutti K."/>
            <person name="Andreopoulos B."/>
            <person name="Lipzen A."/>
            <person name="Chen C."/>
            <person name="Yanf M."/>
            <person name="Daum C."/>
            <person name="Ng V."/>
            <person name="Clum A."/>
            <person name="Ohm R."/>
            <person name="Martin F."/>
            <person name="Silar P."/>
            <person name="Natvig D."/>
            <person name="Lalanne C."/>
            <person name="Gautier V."/>
            <person name="Ament-Velasquez S.L."/>
            <person name="Kruys A."/>
            <person name="Hutchinson M.I."/>
            <person name="Powell A.J."/>
            <person name="Barry K."/>
            <person name="Miller A.N."/>
            <person name="Grigoriev I.V."/>
            <person name="Debuchy R."/>
            <person name="Gladieux P."/>
            <person name="Thoren M.H."/>
            <person name="Johannesson H."/>
        </authorList>
    </citation>
    <scope>NUCLEOTIDE SEQUENCE</scope>
    <source>
        <strain evidence="1">CBS 731.68</strain>
    </source>
</reference>
<reference evidence="1" key="1">
    <citation type="journal article" date="2023" name="Mol. Phylogenet. Evol.">
        <title>Genome-scale phylogeny and comparative genomics of the fungal order Sordariales.</title>
        <authorList>
            <person name="Hensen N."/>
            <person name="Bonometti L."/>
            <person name="Westerberg I."/>
            <person name="Brannstrom I.O."/>
            <person name="Guillou S."/>
            <person name="Cros-Aarteil S."/>
            <person name="Calhoun S."/>
            <person name="Haridas S."/>
            <person name="Kuo A."/>
            <person name="Mondo S."/>
            <person name="Pangilinan J."/>
            <person name="Riley R."/>
            <person name="LaButti K."/>
            <person name="Andreopoulos B."/>
            <person name="Lipzen A."/>
            <person name="Chen C."/>
            <person name="Yan M."/>
            <person name="Daum C."/>
            <person name="Ng V."/>
            <person name="Clum A."/>
            <person name="Steindorff A."/>
            <person name="Ohm R.A."/>
            <person name="Martin F."/>
            <person name="Silar P."/>
            <person name="Natvig D.O."/>
            <person name="Lalanne C."/>
            <person name="Gautier V."/>
            <person name="Ament-Velasquez S.L."/>
            <person name="Kruys A."/>
            <person name="Hutchinson M.I."/>
            <person name="Powell A.J."/>
            <person name="Barry K."/>
            <person name="Miller A.N."/>
            <person name="Grigoriev I.V."/>
            <person name="Debuchy R."/>
            <person name="Gladieux P."/>
            <person name="Hiltunen Thoren M."/>
            <person name="Johannesson H."/>
        </authorList>
    </citation>
    <scope>NUCLEOTIDE SEQUENCE</scope>
    <source>
        <strain evidence="1">CBS 731.68</strain>
    </source>
</reference>
<name>A0AAN6Z739_9PEZI</name>
<protein>
    <submittedName>
        <fullName evidence="1">Uncharacterized protein</fullName>
    </submittedName>
</protein>
<proteinExistence type="predicted"/>
<dbReference type="GeneID" id="87831006"/>
<evidence type="ECO:0000313" key="2">
    <source>
        <dbReference type="Proteomes" id="UP001302602"/>
    </source>
</evidence>
<keyword evidence="2" id="KW-1185">Reference proteome</keyword>
<dbReference type="Proteomes" id="UP001302602">
    <property type="component" value="Unassembled WGS sequence"/>
</dbReference>
<dbReference type="RefSeq" id="XP_062651951.1">
    <property type="nucleotide sequence ID" value="XM_062794237.1"/>
</dbReference>
<dbReference type="EMBL" id="MU853223">
    <property type="protein sequence ID" value="KAK4128180.1"/>
    <property type="molecule type" value="Genomic_DNA"/>
</dbReference>